<name>A0A6G0YYX8_APHCR</name>
<dbReference type="EMBL" id="VUJU01001931">
    <property type="protein sequence ID" value="KAF0763244.1"/>
    <property type="molecule type" value="Genomic_DNA"/>
</dbReference>
<dbReference type="PANTHER" id="PTHR47577:SF2">
    <property type="entry name" value="THAP DOMAIN CONTAINING 9"/>
    <property type="match status" value="1"/>
</dbReference>
<dbReference type="Proteomes" id="UP000478052">
    <property type="component" value="Unassembled WGS sequence"/>
</dbReference>
<proteinExistence type="predicted"/>
<comment type="caution">
    <text evidence="3">The sequence shown here is derived from an EMBL/GenBank/DDBJ whole genome shotgun (WGS) entry which is preliminary data.</text>
</comment>
<gene>
    <name evidence="3" type="ORF">FWK35_00002847</name>
</gene>
<evidence type="ECO:0000313" key="3">
    <source>
        <dbReference type="EMBL" id="KAF0763244.1"/>
    </source>
</evidence>
<dbReference type="InterPro" id="IPR048367">
    <property type="entry name" value="TNP-like_RNaseH_C"/>
</dbReference>
<dbReference type="PANTHER" id="PTHR47577">
    <property type="entry name" value="THAP DOMAIN-CONTAINING PROTEIN 6"/>
    <property type="match status" value="1"/>
</dbReference>
<dbReference type="Pfam" id="PF21789">
    <property type="entry name" value="TNP-like_RNaseH_C"/>
    <property type="match status" value="1"/>
</dbReference>
<dbReference type="OrthoDB" id="6593860at2759"/>
<feature type="domain" description="Transposable element P transposase-like RNase H C-terminal" evidence="2">
    <location>
        <begin position="170"/>
        <end position="203"/>
    </location>
</feature>
<evidence type="ECO:0000313" key="4">
    <source>
        <dbReference type="Proteomes" id="UP000478052"/>
    </source>
</evidence>
<dbReference type="Pfam" id="PF21788">
    <property type="entry name" value="TNP-like_GBD"/>
    <property type="match status" value="1"/>
</dbReference>
<accession>A0A6G0YYX8</accession>
<evidence type="ECO:0000259" key="2">
    <source>
        <dbReference type="Pfam" id="PF21789"/>
    </source>
</evidence>
<feature type="domain" description="Transposable element P transposase-like GTP-binding insertion" evidence="1">
    <location>
        <begin position="8"/>
        <end position="97"/>
    </location>
</feature>
<dbReference type="InterPro" id="IPR048366">
    <property type="entry name" value="TNP-like_GBD"/>
</dbReference>
<feature type="non-terminal residue" evidence="3">
    <location>
        <position position="1"/>
    </location>
</feature>
<protein>
    <submittedName>
        <fullName evidence="3">THAP-type domain-containing protein</fullName>
    </submittedName>
</protein>
<dbReference type="AlphaFoldDB" id="A0A6G0YYX8"/>
<evidence type="ECO:0000259" key="1">
    <source>
        <dbReference type="Pfam" id="PF21788"/>
    </source>
</evidence>
<reference evidence="3 4" key="1">
    <citation type="submission" date="2019-08" db="EMBL/GenBank/DDBJ databases">
        <title>Whole genome of Aphis craccivora.</title>
        <authorList>
            <person name="Voronova N.V."/>
            <person name="Shulinski R.S."/>
            <person name="Bandarenka Y.V."/>
            <person name="Zhorov D.G."/>
            <person name="Warner D."/>
        </authorList>
    </citation>
    <scope>NUCLEOTIDE SEQUENCE [LARGE SCALE GENOMIC DNA]</scope>
    <source>
        <strain evidence="3">180601</strain>
        <tissue evidence="3">Whole Body</tissue>
    </source>
</reference>
<sequence length="428" mass="50299">ESPDLPYIRWSHYIEVYNCDINRSTNLPSRICPKITQRHLNVDSFSKMSVLSDSMAKAIEFYRDYEKIEVLKNSFQTQLFTERFNKLFDILNRKHPAEGIRKNSNDFLILEENLKWLDNWEEQMIHKKISNQEFLTQSTADGLRVTINSTIQLSKYLLEECKFKYVLTFKMNQDRLEQFFGMARQATGPNDHPCAATFLQVYKMLSMYSILKPPKTGNCKILDSNTDKITITDLKNIFNENNSTSQRTEKINILQNRIDSMIEEDTEIDDIFDNNIHNYFKSKVEDCVIYYICGFITKNLIKKINCDACLKMIKGEQNYCNRPEAALVNLKSRGALTHPNHFIFNLLSSVEQSLSKYYDNPDVFLLTIDDFFNSTNTVFHFQCKDHKNKVLTYIITHYITVRMRQYSLISNKDQNKVNAKKKKCSKLF</sequence>
<organism evidence="3 4">
    <name type="scientific">Aphis craccivora</name>
    <name type="common">Cowpea aphid</name>
    <dbReference type="NCBI Taxonomy" id="307492"/>
    <lineage>
        <taxon>Eukaryota</taxon>
        <taxon>Metazoa</taxon>
        <taxon>Ecdysozoa</taxon>
        <taxon>Arthropoda</taxon>
        <taxon>Hexapoda</taxon>
        <taxon>Insecta</taxon>
        <taxon>Pterygota</taxon>
        <taxon>Neoptera</taxon>
        <taxon>Paraneoptera</taxon>
        <taxon>Hemiptera</taxon>
        <taxon>Sternorrhyncha</taxon>
        <taxon>Aphidomorpha</taxon>
        <taxon>Aphidoidea</taxon>
        <taxon>Aphididae</taxon>
        <taxon>Aphidini</taxon>
        <taxon>Aphis</taxon>
        <taxon>Aphis</taxon>
    </lineage>
</organism>
<keyword evidence="4" id="KW-1185">Reference proteome</keyword>